<dbReference type="InterPro" id="IPR051678">
    <property type="entry name" value="AGP_Transferase"/>
</dbReference>
<dbReference type="Gene3D" id="3.30.200.20">
    <property type="entry name" value="Phosphorylase Kinase, domain 1"/>
    <property type="match status" value="1"/>
</dbReference>
<dbReference type="PANTHER" id="PTHR21310:SF37">
    <property type="entry name" value="AMINOGLYCOSIDE PHOSPHOTRANSFERASE DOMAIN-CONTAINING PROTEIN"/>
    <property type="match status" value="1"/>
</dbReference>
<protein>
    <recommendedName>
        <fullName evidence="3">Aminoglycoside phosphotransferase domain-containing protein</fullName>
    </recommendedName>
</protein>
<dbReference type="RefSeq" id="XP_013319446.1">
    <property type="nucleotide sequence ID" value="XM_013463992.1"/>
</dbReference>
<dbReference type="EMBL" id="KN847318">
    <property type="protein sequence ID" value="KIW58862.1"/>
    <property type="molecule type" value="Genomic_DNA"/>
</dbReference>
<dbReference type="STRING" id="348802.A0A0D2D974"/>
<evidence type="ECO:0008006" key="3">
    <source>
        <dbReference type="Google" id="ProtNLM"/>
    </source>
</evidence>
<keyword evidence="2" id="KW-1185">Reference proteome</keyword>
<organism evidence="1 2">
    <name type="scientific">Exophiala xenobiotica</name>
    <dbReference type="NCBI Taxonomy" id="348802"/>
    <lineage>
        <taxon>Eukaryota</taxon>
        <taxon>Fungi</taxon>
        <taxon>Dikarya</taxon>
        <taxon>Ascomycota</taxon>
        <taxon>Pezizomycotina</taxon>
        <taxon>Eurotiomycetes</taxon>
        <taxon>Chaetothyriomycetidae</taxon>
        <taxon>Chaetothyriales</taxon>
        <taxon>Herpotrichiellaceae</taxon>
        <taxon>Exophiala</taxon>
    </lineage>
</organism>
<dbReference type="GeneID" id="25325263"/>
<reference evidence="1 2" key="1">
    <citation type="submission" date="2015-01" db="EMBL/GenBank/DDBJ databases">
        <title>The Genome Sequence of Exophiala xenobiotica CBS118157.</title>
        <authorList>
            <consortium name="The Broad Institute Genomics Platform"/>
            <person name="Cuomo C."/>
            <person name="de Hoog S."/>
            <person name="Gorbushina A."/>
            <person name="Stielow B."/>
            <person name="Teixiera M."/>
            <person name="Abouelleil A."/>
            <person name="Chapman S.B."/>
            <person name="Priest M."/>
            <person name="Young S.K."/>
            <person name="Wortman J."/>
            <person name="Nusbaum C."/>
            <person name="Birren B."/>
        </authorList>
    </citation>
    <scope>NUCLEOTIDE SEQUENCE [LARGE SCALE GENOMIC DNA]</scope>
    <source>
        <strain evidence="1 2">CBS 118157</strain>
    </source>
</reference>
<dbReference type="PANTHER" id="PTHR21310">
    <property type="entry name" value="AMINOGLYCOSIDE PHOSPHOTRANSFERASE-RELATED-RELATED"/>
    <property type="match status" value="1"/>
</dbReference>
<dbReference type="AlphaFoldDB" id="A0A0D2D974"/>
<dbReference type="InterPro" id="IPR011009">
    <property type="entry name" value="Kinase-like_dom_sf"/>
</dbReference>
<accession>A0A0D2D974</accession>
<dbReference type="Proteomes" id="UP000054342">
    <property type="component" value="Unassembled WGS sequence"/>
</dbReference>
<evidence type="ECO:0000313" key="2">
    <source>
        <dbReference type="Proteomes" id="UP000054342"/>
    </source>
</evidence>
<dbReference type="HOGENOM" id="CLU_1310141_0_0_1"/>
<sequence length="210" mass="23296">MGAKGGIPDSLSTPQKGAFNAWIRLKFVDGGSAVMRIPMPGKTMFPAEKIQREVAVMRFLADKTSISLPLVLHSGAAEESPDGLGPFIIMEFIEHECDLVDALNTPDIPYEERPILDPCISNERLHFIYGQMADIMLARCLFQRLAREGQLSKYGNQGPFPLVNDDFRPANVLSNAKFQVTGTVDWEFTYAGPCEFAYSAPAWLLLELPE</sequence>
<evidence type="ECO:0000313" key="1">
    <source>
        <dbReference type="EMBL" id="KIW58862.1"/>
    </source>
</evidence>
<dbReference type="SUPFAM" id="SSF56112">
    <property type="entry name" value="Protein kinase-like (PK-like)"/>
    <property type="match status" value="1"/>
</dbReference>
<proteinExistence type="predicted"/>
<gene>
    <name evidence="1" type="ORF">PV05_03355</name>
</gene>
<dbReference type="OrthoDB" id="5412996at2759"/>
<name>A0A0D2D974_9EURO</name>